<evidence type="ECO:0000313" key="1">
    <source>
        <dbReference type="EMBL" id="GJC79029.1"/>
    </source>
</evidence>
<keyword evidence="1" id="KW-0560">Oxidoreductase</keyword>
<proteinExistence type="predicted"/>
<gene>
    <name evidence="1" type="ORF">ColLi_01867</name>
</gene>
<dbReference type="AlphaFoldDB" id="A0AA37LNE8"/>
<sequence length="87" mass="10198">MRELDVQDNIMVCIAHDASLLDVLPVFNKQPDRDINEWKKEGWKATTYWSWLNEISVEGKTPRPPVVEGFWRDGKKWDYAAYLESLG</sequence>
<keyword evidence="2" id="KW-1185">Reference proteome</keyword>
<dbReference type="Proteomes" id="UP001055172">
    <property type="component" value="Unassembled WGS sequence"/>
</dbReference>
<evidence type="ECO:0000313" key="2">
    <source>
        <dbReference type="Proteomes" id="UP001055172"/>
    </source>
</evidence>
<dbReference type="GO" id="GO:0004497">
    <property type="term" value="F:monooxygenase activity"/>
    <property type="evidence" value="ECO:0007669"/>
    <property type="project" value="UniProtKB-KW"/>
</dbReference>
<comment type="caution">
    <text evidence="1">The sequence shown here is derived from an EMBL/GenBank/DDBJ whole genome shotgun (WGS) entry which is preliminary data.</text>
</comment>
<keyword evidence="1" id="KW-0503">Monooxygenase</keyword>
<protein>
    <submittedName>
        <fullName evidence="1">Cytochrome P450 monooxygenase andK</fullName>
    </submittedName>
</protein>
<name>A0AA37LNE8_9PEZI</name>
<organism evidence="1 2">
    <name type="scientific">Colletotrichum liriopes</name>
    <dbReference type="NCBI Taxonomy" id="708192"/>
    <lineage>
        <taxon>Eukaryota</taxon>
        <taxon>Fungi</taxon>
        <taxon>Dikarya</taxon>
        <taxon>Ascomycota</taxon>
        <taxon>Pezizomycotina</taxon>
        <taxon>Sordariomycetes</taxon>
        <taxon>Hypocreomycetidae</taxon>
        <taxon>Glomerellales</taxon>
        <taxon>Glomerellaceae</taxon>
        <taxon>Colletotrichum</taxon>
        <taxon>Colletotrichum spaethianum species complex</taxon>
    </lineage>
</organism>
<accession>A0AA37LNE8</accession>
<dbReference type="EMBL" id="BPPX01000003">
    <property type="protein sequence ID" value="GJC79029.1"/>
    <property type="molecule type" value="Genomic_DNA"/>
</dbReference>
<reference evidence="1 2" key="1">
    <citation type="submission" date="2021-07" db="EMBL/GenBank/DDBJ databases">
        <title>Genome data of Colletotrichum spaethianum.</title>
        <authorList>
            <person name="Utami Y.D."/>
            <person name="Hiruma K."/>
        </authorList>
    </citation>
    <scope>NUCLEOTIDE SEQUENCE [LARGE SCALE GENOMIC DNA]</scope>
    <source>
        <strain evidence="1 2">MAFF 242679</strain>
    </source>
</reference>